<dbReference type="AlphaFoldDB" id="A0AAV4FFN7"/>
<dbReference type="Pfam" id="PF14719">
    <property type="entry name" value="PID_2"/>
    <property type="match status" value="1"/>
</dbReference>
<evidence type="ECO:0000259" key="2">
    <source>
        <dbReference type="PROSITE" id="PS01179"/>
    </source>
</evidence>
<dbReference type="InterPro" id="IPR006020">
    <property type="entry name" value="PTB/PI_dom"/>
</dbReference>
<gene>
    <name evidence="3" type="ORF">ElyMa_005683200</name>
</gene>
<dbReference type="Gene3D" id="2.30.29.30">
    <property type="entry name" value="Pleckstrin-homology domain (PH domain)/Phosphotyrosine-binding domain (PTB)"/>
    <property type="match status" value="1"/>
</dbReference>
<evidence type="ECO:0000313" key="4">
    <source>
        <dbReference type="Proteomes" id="UP000762676"/>
    </source>
</evidence>
<dbReference type="InterPro" id="IPR011993">
    <property type="entry name" value="PH-like_dom_sf"/>
</dbReference>
<dbReference type="EMBL" id="BMAT01011373">
    <property type="protein sequence ID" value="GFR71575.1"/>
    <property type="molecule type" value="Genomic_DNA"/>
</dbReference>
<dbReference type="SMART" id="SM00462">
    <property type="entry name" value="PTB"/>
    <property type="match status" value="1"/>
</dbReference>
<dbReference type="InterPro" id="IPR033930">
    <property type="entry name" value="FAM43A/B_PTB"/>
</dbReference>
<dbReference type="CDD" id="cd01214">
    <property type="entry name" value="PTB_FAM43A"/>
    <property type="match status" value="1"/>
</dbReference>
<comment type="caution">
    <text evidence="3">The sequence shown here is derived from an EMBL/GenBank/DDBJ whole genome shotgun (WGS) entry which is preliminary data.</text>
</comment>
<feature type="region of interest" description="Disordered" evidence="1">
    <location>
        <begin position="306"/>
        <end position="329"/>
    </location>
</feature>
<feature type="region of interest" description="Disordered" evidence="1">
    <location>
        <begin position="247"/>
        <end position="289"/>
    </location>
</feature>
<feature type="domain" description="PID" evidence="2">
    <location>
        <begin position="19"/>
        <end position="147"/>
    </location>
</feature>
<dbReference type="PANTHER" id="PTHR11232:SF2">
    <property type="entry name" value="FI05246P"/>
    <property type="match status" value="1"/>
</dbReference>
<protein>
    <submittedName>
        <fullName evidence="3">Protein FAM43A</fullName>
    </submittedName>
</protein>
<name>A0AAV4FFN7_9GAST</name>
<dbReference type="Proteomes" id="UP000762676">
    <property type="component" value="Unassembled WGS sequence"/>
</dbReference>
<dbReference type="InterPro" id="IPR051133">
    <property type="entry name" value="Adapter_Engulfment-Domain"/>
</dbReference>
<feature type="region of interest" description="Disordered" evidence="1">
    <location>
        <begin position="197"/>
        <end position="228"/>
    </location>
</feature>
<organism evidence="3 4">
    <name type="scientific">Elysia marginata</name>
    <dbReference type="NCBI Taxonomy" id="1093978"/>
    <lineage>
        <taxon>Eukaryota</taxon>
        <taxon>Metazoa</taxon>
        <taxon>Spiralia</taxon>
        <taxon>Lophotrochozoa</taxon>
        <taxon>Mollusca</taxon>
        <taxon>Gastropoda</taxon>
        <taxon>Heterobranchia</taxon>
        <taxon>Euthyneura</taxon>
        <taxon>Panpulmonata</taxon>
        <taxon>Sacoglossa</taxon>
        <taxon>Placobranchoidea</taxon>
        <taxon>Plakobranchidae</taxon>
        <taxon>Elysia</taxon>
    </lineage>
</organism>
<evidence type="ECO:0000313" key="3">
    <source>
        <dbReference type="EMBL" id="GFR71575.1"/>
    </source>
</evidence>
<proteinExistence type="predicted"/>
<dbReference type="PANTHER" id="PTHR11232">
    <property type="entry name" value="PHOSPHOTYROSINE INTERACTION DOMAIN-CONTAINING FAMILY MEMBER"/>
    <property type="match status" value="1"/>
</dbReference>
<keyword evidence="4" id="KW-1185">Reference proteome</keyword>
<feature type="region of interest" description="Disordered" evidence="1">
    <location>
        <begin position="374"/>
        <end position="423"/>
    </location>
</feature>
<reference evidence="3 4" key="1">
    <citation type="journal article" date="2021" name="Elife">
        <title>Chloroplast acquisition without the gene transfer in kleptoplastic sea slugs, Plakobranchus ocellatus.</title>
        <authorList>
            <person name="Maeda T."/>
            <person name="Takahashi S."/>
            <person name="Yoshida T."/>
            <person name="Shimamura S."/>
            <person name="Takaki Y."/>
            <person name="Nagai Y."/>
            <person name="Toyoda A."/>
            <person name="Suzuki Y."/>
            <person name="Arimoto A."/>
            <person name="Ishii H."/>
            <person name="Satoh N."/>
            <person name="Nishiyama T."/>
            <person name="Hasebe M."/>
            <person name="Maruyama T."/>
            <person name="Minagawa J."/>
            <person name="Obokata J."/>
            <person name="Shigenobu S."/>
        </authorList>
    </citation>
    <scope>NUCLEOTIDE SEQUENCE [LARGE SCALE GENOMIC DNA]</scope>
</reference>
<dbReference type="SUPFAM" id="SSF50729">
    <property type="entry name" value="PH domain-like"/>
    <property type="match status" value="1"/>
</dbReference>
<feature type="compositionally biased region" description="Polar residues" evidence="1">
    <location>
        <begin position="264"/>
        <end position="282"/>
    </location>
</feature>
<dbReference type="PROSITE" id="PS01179">
    <property type="entry name" value="PID"/>
    <property type="match status" value="1"/>
</dbReference>
<feature type="compositionally biased region" description="Acidic residues" evidence="1">
    <location>
        <begin position="374"/>
        <end position="383"/>
    </location>
</feature>
<accession>A0AAV4FFN7</accession>
<sequence length="449" mass="50086">MNIFGWRKNLTISEQDPTFKVRYLGNVQTSVMKGDGCTDRAVNVIWNTYTRSDHPGVEMKVLLTGSGIKAYTKEQGLTEYRAHRISYCIAHPQFPRVFVWVYRHEGRRMKMELRCHAVLCTSEAKARAMALRLHEKLSSSLKEFLREKLRKQTSRLALERTSSLPKTGAVLPLRTQLLSTANNFRGTPTAKANAANKLGAITEDSEEEEMMKVLEEEEEEDESEEDVDDILVMRKRFVLMKRASAEGRLEDNDNNNSTNENKNATRQQESESLPVTPSSSGPRSGLFHNGVEHHGIVQALDLDASSPSQNLHHHHHHLDSGAAAVDSPASSIKDGGNALREYMASDHVISLEIGNDLDELRRDDQVRYCLNEVEGQDSDEESAESGFHDQEASNPDQDIADSERALALGAGDGGEDKEDEIDELTVCRFPSLEGATDVLKNPLSEKTSL</sequence>
<feature type="compositionally biased region" description="Acidic residues" evidence="1">
    <location>
        <begin position="413"/>
        <end position="423"/>
    </location>
</feature>
<feature type="compositionally biased region" description="Acidic residues" evidence="1">
    <location>
        <begin position="203"/>
        <end position="228"/>
    </location>
</feature>
<evidence type="ECO:0000256" key="1">
    <source>
        <dbReference type="SAM" id="MobiDB-lite"/>
    </source>
</evidence>